<sequence length="226" mass="25828">MFALQEGKTEDSRFCAGAVQQALHRTRRTSAVLVNLPRTWSDAEFRLFDASVTVERVVCVRGAPQIGQSTKRKRKGPEFQPRWSSKTRDLEFRRGLGRRLRHTEGGVEMRWPLSGKPAASSLRLAVRHPLQNLPVCLWEATGLERTERCKEGSRAPMVRRQDRGEELSPRFAGASQASTSCKRYSRVDPPKSCRAQRRTLSVSDLWSEACFWRRTFGLEHWAGDRC</sequence>
<gene>
    <name evidence="2" type="ORF">TGGT1_408250</name>
</gene>
<name>S7WKX4_TOXGG</name>
<dbReference type="EMBL" id="AAQM03000011">
    <property type="protein sequence ID" value="EPR64888.1"/>
    <property type="molecule type" value="Genomic_DNA"/>
</dbReference>
<reference evidence="2 3" key="1">
    <citation type="submission" date="2006-05" db="EMBL/GenBank/DDBJ databases">
        <authorList>
            <person name="Paulsen I."/>
        </authorList>
    </citation>
    <scope>NUCLEOTIDE SEQUENCE [LARGE SCALE GENOMIC DNA]</scope>
    <source>
        <strain evidence="2 3">GT1</strain>
    </source>
</reference>
<feature type="region of interest" description="Disordered" evidence="1">
    <location>
        <begin position="152"/>
        <end position="172"/>
    </location>
</feature>
<feature type="compositionally biased region" description="Basic and acidic residues" evidence="1">
    <location>
        <begin position="152"/>
        <end position="168"/>
    </location>
</feature>
<comment type="caution">
    <text evidence="2">The sequence shown here is derived from an EMBL/GenBank/DDBJ whole genome shotgun (WGS) entry which is preliminary data.</text>
</comment>
<evidence type="ECO:0000313" key="3">
    <source>
        <dbReference type="Proteomes" id="UP000005641"/>
    </source>
</evidence>
<accession>S7WKX4</accession>
<organism evidence="2 3">
    <name type="scientific">Toxoplasma gondii (strain ATCC 50853 / GT1)</name>
    <dbReference type="NCBI Taxonomy" id="507601"/>
    <lineage>
        <taxon>Eukaryota</taxon>
        <taxon>Sar</taxon>
        <taxon>Alveolata</taxon>
        <taxon>Apicomplexa</taxon>
        <taxon>Conoidasida</taxon>
        <taxon>Coccidia</taxon>
        <taxon>Eucoccidiorida</taxon>
        <taxon>Eimeriorina</taxon>
        <taxon>Sarcocystidae</taxon>
        <taxon>Toxoplasma</taxon>
    </lineage>
</organism>
<evidence type="ECO:0000313" key="2">
    <source>
        <dbReference type="EMBL" id="EPR64888.1"/>
    </source>
</evidence>
<dbReference type="VEuPathDB" id="ToxoDB:TGGT1_408250"/>
<dbReference type="AlphaFoldDB" id="S7WKX4"/>
<evidence type="ECO:0000256" key="1">
    <source>
        <dbReference type="SAM" id="MobiDB-lite"/>
    </source>
</evidence>
<protein>
    <submittedName>
        <fullName evidence="2">Uncharacterized protein</fullName>
    </submittedName>
</protein>
<dbReference type="Proteomes" id="UP000005641">
    <property type="component" value="Unassembled WGS sequence"/>
</dbReference>
<proteinExistence type="predicted"/>
<reference evidence="2 3" key="2">
    <citation type="submission" date="2013-05" db="EMBL/GenBank/DDBJ databases">
        <authorList>
            <person name="Sibley D."/>
            <person name="Venepally P."/>
            <person name="Karamycheva S."/>
            <person name="Hadjithomas M."/>
            <person name="Khan A."/>
            <person name="Brunk B."/>
            <person name="Roos D."/>
            <person name="Caler E."/>
            <person name="Lorenzi H."/>
        </authorList>
    </citation>
    <scope>NUCLEOTIDE SEQUENCE [LARGE SCALE GENOMIC DNA]</scope>
    <source>
        <strain evidence="2 3">GT1</strain>
    </source>
</reference>